<proteinExistence type="predicted"/>
<organism evidence="2 3">
    <name type="scientific">Orchesella dallaii</name>
    <dbReference type="NCBI Taxonomy" id="48710"/>
    <lineage>
        <taxon>Eukaryota</taxon>
        <taxon>Metazoa</taxon>
        <taxon>Ecdysozoa</taxon>
        <taxon>Arthropoda</taxon>
        <taxon>Hexapoda</taxon>
        <taxon>Collembola</taxon>
        <taxon>Entomobryomorpha</taxon>
        <taxon>Entomobryoidea</taxon>
        <taxon>Orchesellidae</taxon>
        <taxon>Orchesellinae</taxon>
        <taxon>Orchesella</taxon>
    </lineage>
</organism>
<comment type="caution">
    <text evidence="2">The sequence shown here is derived from an EMBL/GenBank/DDBJ whole genome shotgun (WGS) entry which is preliminary data.</text>
</comment>
<feature type="compositionally biased region" description="Basic and acidic residues" evidence="1">
    <location>
        <begin position="19"/>
        <end position="42"/>
    </location>
</feature>
<reference evidence="2 3" key="1">
    <citation type="submission" date="2024-08" db="EMBL/GenBank/DDBJ databases">
        <authorList>
            <person name="Cucini C."/>
            <person name="Frati F."/>
        </authorList>
    </citation>
    <scope>NUCLEOTIDE SEQUENCE [LARGE SCALE GENOMIC DNA]</scope>
</reference>
<gene>
    <name evidence="2" type="ORF">ODALV1_LOCUS18819</name>
</gene>
<name>A0ABP1R9P9_9HEXA</name>
<keyword evidence="3" id="KW-1185">Reference proteome</keyword>
<sequence>MAFRAAPKSGTSEQPSTSKVREMVEEEKRDDAAHAKEPRGKLSSDNTDTDSDDKSFTNALDQEGKQVAVAAPRQVKKNSMDMGAREAAETEGSERKYDLPAALGLVRRVPPPIQVERKPKQVSLERIKARIARVTGMNPYIAGNLGDSPPSLSSPSASSDSSDSESSPITEDDGENGNGNEMESLANFFMANPRHFRRSSSKVKIFKRVYY</sequence>
<evidence type="ECO:0000256" key="1">
    <source>
        <dbReference type="SAM" id="MobiDB-lite"/>
    </source>
</evidence>
<feature type="compositionally biased region" description="Low complexity" evidence="1">
    <location>
        <begin position="147"/>
        <end position="168"/>
    </location>
</feature>
<feature type="region of interest" description="Disordered" evidence="1">
    <location>
        <begin position="1"/>
        <end position="96"/>
    </location>
</feature>
<dbReference type="Proteomes" id="UP001642540">
    <property type="component" value="Unassembled WGS sequence"/>
</dbReference>
<protein>
    <submittedName>
        <fullName evidence="2">Uncharacterized protein</fullName>
    </submittedName>
</protein>
<evidence type="ECO:0000313" key="3">
    <source>
        <dbReference type="Proteomes" id="UP001642540"/>
    </source>
</evidence>
<dbReference type="EMBL" id="CAXLJM020000062">
    <property type="protein sequence ID" value="CAL8120030.1"/>
    <property type="molecule type" value="Genomic_DNA"/>
</dbReference>
<feature type="compositionally biased region" description="Polar residues" evidence="1">
    <location>
        <begin position="9"/>
        <end position="18"/>
    </location>
</feature>
<accession>A0ABP1R9P9</accession>
<feature type="region of interest" description="Disordered" evidence="1">
    <location>
        <begin position="139"/>
        <end position="190"/>
    </location>
</feature>
<feature type="compositionally biased region" description="Basic and acidic residues" evidence="1">
    <location>
        <begin position="83"/>
        <end position="96"/>
    </location>
</feature>
<evidence type="ECO:0000313" key="2">
    <source>
        <dbReference type="EMBL" id="CAL8120030.1"/>
    </source>
</evidence>